<evidence type="ECO:0008006" key="3">
    <source>
        <dbReference type="Google" id="ProtNLM"/>
    </source>
</evidence>
<evidence type="ECO:0000313" key="2">
    <source>
        <dbReference type="Proteomes" id="UP000199119"/>
    </source>
</evidence>
<proteinExistence type="predicted"/>
<reference evidence="2" key="1">
    <citation type="submission" date="2016-10" db="EMBL/GenBank/DDBJ databases">
        <authorList>
            <person name="Varghese N."/>
            <person name="Submissions S."/>
        </authorList>
    </citation>
    <scope>NUCLEOTIDE SEQUENCE [LARGE SCALE GENOMIC DNA]</scope>
    <source>
        <strain evidence="2">DSM 27981</strain>
    </source>
</reference>
<name>A0A1I2E7Y4_9BURK</name>
<dbReference type="OrthoDB" id="8759042at2"/>
<organism evidence="1 2">
    <name type="scientific">Paracidovorax wautersii</name>
    <dbReference type="NCBI Taxonomy" id="1177982"/>
    <lineage>
        <taxon>Bacteria</taxon>
        <taxon>Pseudomonadati</taxon>
        <taxon>Pseudomonadota</taxon>
        <taxon>Betaproteobacteria</taxon>
        <taxon>Burkholderiales</taxon>
        <taxon>Comamonadaceae</taxon>
        <taxon>Paracidovorax</taxon>
    </lineage>
</organism>
<sequence length="146" mass="15356">MTVSAFLAVARAIQALMQEGATPVCSDTFTNRARVIPKQMDTAIAVMPDRAARMGADGEPVPGVWDTTVRMECYARAVQGVAVEDAVDALMNAAVQRLMADPTLDGLVGDCQVISLAWDFDVDGEQTACVTVALGIEHATDAGSLN</sequence>
<dbReference type="RefSeq" id="WP_092939635.1">
    <property type="nucleotide sequence ID" value="NZ_FONX01000006.1"/>
</dbReference>
<accession>A0A1I2E7Y4</accession>
<keyword evidence="2" id="KW-1185">Reference proteome</keyword>
<dbReference type="STRING" id="1177982.SAMN04489711_106275"/>
<dbReference type="EMBL" id="FONX01000006">
    <property type="protein sequence ID" value="SFE88736.1"/>
    <property type="molecule type" value="Genomic_DNA"/>
</dbReference>
<dbReference type="Proteomes" id="UP000199119">
    <property type="component" value="Unassembled WGS sequence"/>
</dbReference>
<evidence type="ECO:0000313" key="1">
    <source>
        <dbReference type="EMBL" id="SFE88736.1"/>
    </source>
</evidence>
<protein>
    <recommendedName>
        <fullName evidence="3">DUF3168 domain-containing protein</fullName>
    </recommendedName>
</protein>
<dbReference type="AlphaFoldDB" id="A0A1I2E7Y4"/>
<gene>
    <name evidence="1" type="ORF">SAMN04489711_106275</name>
</gene>